<dbReference type="STRING" id="279824.SAMN03080617_01847"/>
<sequence>MEITLYQTLEDRENPEKIEAEGPFLCRHKGAWLSEGYYFWDTHIELGHWWGETNYLKKGYVICRAYGILDETCWDLHGNGNHRLEFEKVCEEMVNQGIAKSETLFVPNVIAFLRKTGKFPYSAIRALGVGSFSPNQSIKGLVFRLKFIETNKTFLDLRPAIQLCLFEKRSLSLRDYLIVFPDNYVDSAYA</sequence>
<name>A0A1G5XND8_9BACT</name>
<proteinExistence type="predicted"/>
<protein>
    <submittedName>
        <fullName evidence="1">Uncharacterized protein</fullName>
    </submittedName>
</protein>
<organism evidence="1 2">
    <name type="scientific">Algoriphagus alkaliphilus</name>
    <dbReference type="NCBI Taxonomy" id="279824"/>
    <lineage>
        <taxon>Bacteria</taxon>
        <taxon>Pseudomonadati</taxon>
        <taxon>Bacteroidota</taxon>
        <taxon>Cytophagia</taxon>
        <taxon>Cytophagales</taxon>
        <taxon>Cyclobacteriaceae</taxon>
        <taxon>Algoriphagus</taxon>
    </lineage>
</organism>
<evidence type="ECO:0000313" key="1">
    <source>
        <dbReference type="EMBL" id="SDA71105.1"/>
    </source>
</evidence>
<accession>A0A1G5XND8</accession>
<reference evidence="2" key="1">
    <citation type="submission" date="2016-10" db="EMBL/GenBank/DDBJ databases">
        <authorList>
            <person name="Varghese N."/>
            <person name="Submissions S."/>
        </authorList>
    </citation>
    <scope>NUCLEOTIDE SEQUENCE [LARGE SCALE GENOMIC DNA]</scope>
    <source>
        <strain evidence="2">DSM 22703</strain>
    </source>
</reference>
<dbReference type="EMBL" id="FMXE01000011">
    <property type="protein sequence ID" value="SDA71105.1"/>
    <property type="molecule type" value="Genomic_DNA"/>
</dbReference>
<keyword evidence="2" id="KW-1185">Reference proteome</keyword>
<dbReference type="Proteomes" id="UP000198756">
    <property type="component" value="Unassembled WGS sequence"/>
</dbReference>
<dbReference type="AlphaFoldDB" id="A0A1G5XND8"/>
<gene>
    <name evidence="1" type="ORF">SAMN03080617_01847</name>
</gene>
<dbReference type="OrthoDB" id="1100007at2"/>
<dbReference type="RefSeq" id="WP_092729661.1">
    <property type="nucleotide sequence ID" value="NZ_FMXE01000011.1"/>
</dbReference>
<evidence type="ECO:0000313" key="2">
    <source>
        <dbReference type="Proteomes" id="UP000198756"/>
    </source>
</evidence>